<evidence type="ECO:0000256" key="3">
    <source>
        <dbReference type="ARBA" id="ARBA00022753"/>
    </source>
</evidence>
<keyword evidence="3" id="KW-0967">Endosome</keyword>
<evidence type="ECO:0000313" key="12">
    <source>
        <dbReference type="EMBL" id="CAK8695025.1"/>
    </source>
</evidence>
<evidence type="ECO:0000313" key="13">
    <source>
        <dbReference type="Proteomes" id="UP001642483"/>
    </source>
</evidence>
<comment type="subcellular location">
    <subcellularLocation>
        <location evidence="1">Early endosome</location>
    </subcellularLocation>
</comment>
<dbReference type="InterPro" id="IPR019348">
    <property type="entry name" value="PPP1R21_six_helix"/>
</dbReference>
<feature type="domain" description="Protein phosphatase 1 regulatory subunit 21 N-terminal" evidence="11">
    <location>
        <begin position="9"/>
        <end position="106"/>
    </location>
</feature>
<keyword evidence="4" id="KW-0694">RNA-binding</keyword>
<protein>
    <recommendedName>
        <fullName evidence="2">Protein phosphatase 1 regulatory subunit 21</fullName>
    </recommendedName>
    <alternativeName>
        <fullName evidence="7">Coiled-coil domain-containing protein 128</fullName>
    </alternativeName>
    <alternativeName>
        <fullName evidence="8">Ferry endosomal RAB5 effector complex subunit 2</fullName>
    </alternativeName>
    <alternativeName>
        <fullName evidence="6">KLRAQ motif-containing protein 1</fullName>
    </alternativeName>
</protein>
<feature type="region of interest" description="Disordered" evidence="10">
    <location>
        <begin position="82"/>
        <end position="105"/>
    </location>
</feature>
<keyword evidence="13" id="KW-1185">Reference proteome</keyword>
<dbReference type="InterPro" id="IPR019343">
    <property type="entry name" value="PPP1R21_N"/>
</dbReference>
<dbReference type="EMBL" id="CAWYQH010000141">
    <property type="protein sequence ID" value="CAK8695025.1"/>
    <property type="molecule type" value="Genomic_DNA"/>
</dbReference>
<organism evidence="12 13">
    <name type="scientific">Clavelina lepadiformis</name>
    <name type="common">Light-bulb sea squirt</name>
    <name type="synonym">Ascidia lepadiformis</name>
    <dbReference type="NCBI Taxonomy" id="159417"/>
    <lineage>
        <taxon>Eukaryota</taxon>
        <taxon>Metazoa</taxon>
        <taxon>Chordata</taxon>
        <taxon>Tunicata</taxon>
        <taxon>Ascidiacea</taxon>
        <taxon>Aplousobranchia</taxon>
        <taxon>Clavelinidae</taxon>
        <taxon>Clavelina</taxon>
    </lineage>
</organism>
<evidence type="ECO:0000256" key="5">
    <source>
        <dbReference type="ARBA" id="ARBA00023054"/>
    </source>
</evidence>
<feature type="coiled-coil region" evidence="9">
    <location>
        <begin position="1"/>
        <end position="35"/>
    </location>
</feature>
<feature type="coiled-coil region" evidence="9">
    <location>
        <begin position="536"/>
        <end position="566"/>
    </location>
</feature>
<feature type="compositionally biased region" description="Basic and acidic residues" evidence="10">
    <location>
        <begin position="89"/>
        <end position="105"/>
    </location>
</feature>
<dbReference type="Pfam" id="PF21636">
    <property type="entry name" value="PPP1R21_C"/>
    <property type="match status" value="1"/>
</dbReference>
<dbReference type="InterPro" id="IPR040024">
    <property type="entry name" value="PPP1R21"/>
</dbReference>
<evidence type="ECO:0000256" key="8">
    <source>
        <dbReference type="ARBA" id="ARBA00044824"/>
    </source>
</evidence>
<dbReference type="Pfam" id="PF10205">
    <property type="entry name" value="KLRAQ"/>
    <property type="match status" value="1"/>
</dbReference>
<evidence type="ECO:0000259" key="11">
    <source>
        <dbReference type="SMART" id="SM01254"/>
    </source>
</evidence>
<reference evidence="12 13" key="1">
    <citation type="submission" date="2024-02" db="EMBL/GenBank/DDBJ databases">
        <authorList>
            <person name="Daric V."/>
            <person name="Darras S."/>
        </authorList>
    </citation>
    <scope>NUCLEOTIDE SEQUENCE [LARGE SCALE GENOMIC DNA]</scope>
</reference>
<keyword evidence="5 9" id="KW-0175">Coiled coil</keyword>
<evidence type="ECO:0000256" key="7">
    <source>
        <dbReference type="ARBA" id="ARBA00031617"/>
    </source>
</evidence>
<name>A0ABP0GXP5_CLALP</name>
<sequence length="744" mass="85244">MTDINVKYQRLAQEYAKLKAQNQVLKKAVVDAKETTGKLQIDLQNKEQVIRRSQQEIDSSDFRSQQMARRIELLQVELEQKSHAKKSKSASDRPNLDGFNAKDEDLQNKIQENEVLHKKVYEYDAKKKQLEESLNDRITAAKKEAQSYSNALQDLQEQHDKMLQQFKQEKANLEEKVLNMEASTKQSESEAQAKIQDLLSINFELKSKVEKLTQTVSGAVVFNDCENGDYNNIQIQAYNKRSQAQTEEIITQAKDLIKEFCNSLKSFHKHTKERCLLYPVDSQFESPSDCNIMLSQHLDQSEEVLQSIVSSFEDAFADVSFPISMYSTIKLDKFTESIQKYMSHLSKIQPHKLSSLKEECDLSLCAPLLQSKNSEYLCNYERLLPAMSKLCTYLSYITSSRSDDSKENEDFAYQKIVSAVNELHLMFKDLSKVFNGKMVLEYQLPTTSKSPKLRQTNEFLLASMLSLATLTARLSGFIHANMDFFIQNPPSSKNSAMNVVNITHRVSSYMDRVSLSSPPVSIPYLDALHRKNDVQVENREELFNRLQKNANQLQTLEQEKEHWILETQLLQMKLEKQKQQNTNQDKTVERHRTLSVSLAPLDSSMLGSLDTPAAKVETTAQSTEDMIKQHMTNRLTESGLKTQTAEGKALHYENECQVLHKHFATMQKKKQSIHDALDKSTQRVSQLQDELSVTRRSYEEQLSLMSEHLAAMNDKLASQKDEIDTLKVKTSSKKAKVLSLVKPS</sequence>
<dbReference type="SMART" id="SM01254">
    <property type="entry name" value="KLRAQ"/>
    <property type="match status" value="1"/>
</dbReference>
<dbReference type="PANTHER" id="PTHR21448:SF0">
    <property type="entry name" value="PROTEIN PHOSPHATASE 1 REGULATORY SUBUNIT 21"/>
    <property type="match status" value="1"/>
</dbReference>
<accession>A0ABP0GXP5</accession>
<feature type="coiled-coil region" evidence="9">
    <location>
        <begin position="670"/>
        <end position="729"/>
    </location>
</feature>
<evidence type="ECO:0000256" key="1">
    <source>
        <dbReference type="ARBA" id="ARBA00004412"/>
    </source>
</evidence>
<comment type="caution">
    <text evidence="12">The sequence shown here is derived from an EMBL/GenBank/DDBJ whole genome shotgun (WGS) entry which is preliminary data.</text>
</comment>
<dbReference type="Pfam" id="PF10212">
    <property type="entry name" value="PPP1R21_helical"/>
    <property type="match status" value="1"/>
</dbReference>
<gene>
    <name evidence="12" type="ORF">CVLEPA_LOCUS28331</name>
</gene>
<dbReference type="Proteomes" id="UP001642483">
    <property type="component" value="Unassembled WGS sequence"/>
</dbReference>
<dbReference type="InterPro" id="IPR049372">
    <property type="entry name" value="PPP1R21_C"/>
</dbReference>
<feature type="coiled-coil region" evidence="9">
    <location>
        <begin position="131"/>
        <end position="190"/>
    </location>
</feature>
<dbReference type="PANTHER" id="PTHR21448">
    <property type="entry name" value="SMOOTH MUSCLE MYOSIN HEAVY CHAIN-RELATED"/>
    <property type="match status" value="1"/>
</dbReference>
<evidence type="ECO:0000256" key="4">
    <source>
        <dbReference type="ARBA" id="ARBA00022884"/>
    </source>
</evidence>
<evidence type="ECO:0000256" key="9">
    <source>
        <dbReference type="SAM" id="Coils"/>
    </source>
</evidence>
<proteinExistence type="predicted"/>
<evidence type="ECO:0000256" key="2">
    <source>
        <dbReference type="ARBA" id="ARBA00020102"/>
    </source>
</evidence>
<evidence type="ECO:0000256" key="10">
    <source>
        <dbReference type="SAM" id="MobiDB-lite"/>
    </source>
</evidence>
<evidence type="ECO:0000256" key="6">
    <source>
        <dbReference type="ARBA" id="ARBA00031361"/>
    </source>
</evidence>